<dbReference type="InParanoid" id="A0A2R5G987"/>
<organism evidence="2 3">
    <name type="scientific">Hondaea fermentalgiana</name>
    <dbReference type="NCBI Taxonomy" id="2315210"/>
    <lineage>
        <taxon>Eukaryota</taxon>
        <taxon>Sar</taxon>
        <taxon>Stramenopiles</taxon>
        <taxon>Bigyra</taxon>
        <taxon>Labyrinthulomycetes</taxon>
        <taxon>Thraustochytrida</taxon>
        <taxon>Thraustochytriidae</taxon>
        <taxon>Hondaea</taxon>
    </lineage>
</organism>
<accession>A0A2R5G987</accession>
<feature type="compositionally biased region" description="Acidic residues" evidence="1">
    <location>
        <begin position="324"/>
        <end position="337"/>
    </location>
</feature>
<name>A0A2R5G987_9STRA</name>
<feature type="region of interest" description="Disordered" evidence="1">
    <location>
        <begin position="320"/>
        <end position="381"/>
    </location>
</feature>
<feature type="compositionally biased region" description="Acidic residues" evidence="1">
    <location>
        <begin position="167"/>
        <end position="194"/>
    </location>
</feature>
<feature type="region of interest" description="Disordered" evidence="1">
    <location>
        <begin position="164"/>
        <end position="194"/>
    </location>
</feature>
<evidence type="ECO:0000313" key="2">
    <source>
        <dbReference type="EMBL" id="GBG25043.1"/>
    </source>
</evidence>
<protein>
    <submittedName>
        <fullName evidence="2">Uncharacterized protein</fullName>
    </submittedName>
</protein>
<evidence type="ECO:0000313" key="3">
    <source>
        <dbReference type="Proteomes" id="UP000241890"/>
    </source>
</evidence>
<proteinExistence type="predicted"/>
<dbReference type="AlphaFoldDB" id="A0A2R5G987"/>
<gene>
    <name evidence="2" type="ORF">FCC1311_012602</name>
</gene>
<evidence type="ECO:0000256" key="1">
    <source>
        <dbReference type="SAM" id="MobiDB-lite"/>
    </source>
</evidence>
<dbReference type="EMBL" id="BEYU01000011">
    <property type="protein sequence ID" value="GBG25043.1"/>
    <property type="molecule type" value="Genomic_DNA"/>
</dbReference>
<dbReference type="Proteomes" id="UP000241890">
    <property type="component" value="Unassembled WGS sequence"/>
</dbReference>
<sequence>MAPMSASDAQVSILKAVEESWKTSFKLHLTRIVRQTVSWRIDGVLSRPTKLMPIPSTVVNVTFEVEDDDDQPSARKIAESKSCTAGEAQQGPKVIRYRLENVLYWRNIDKFSESLVDRMLSDKISVRERHLDIVRDDFGSTRGQIAFDAEIGEEMKIADAARKPVYEDDSEDDFLPDEDLLGPTDEDSEDEDFDFGNVSSDVVTRREEIENKVAEIFFTTSDNDAADDVNRYFAGLELVQEVGREFDASADDFMLLYSCVDPASSLQVVAKAVKNILKRRLTSEFQTSSAQAWPESILDAYSPDLAFSIAKACEALEKRKASDVEDADENTDAEDADGNAAASAPDATKKGKETSTSAESKVAEESKNSDADAGTGDAQNDVDFMTRGALRAILGHNAVGLRASEINTLMALQQSHEEDAELVKVPTSEELAEQIRTVRLAFARHVYMCYSSGPSGVARVEKAVLSALLKLDGEEKDGGDLFVSDEILMQALLKPRLATLVHSRITAVRALSRLVFDRHDIAEAACAMAEALCSLGGNPASLEEATEMRARSDLDLKALLPSDMCPIAMQQHVETDPQAAPQQIADLVALCAPEARLTAVKVLLADSHVAQLMQAERERERAYSAFVSKKGQLKIVGVRPVDDDVELTVINDATNTEACATFSCEQLANDFDLQDTSVLTNPEHEDSEYVLERIRKRLYVDAFDPSILLYYVPLLR</sequence>
<feature type="compositionally biased region" description="Basic and acidic residues" evidence="1">
    <location>
        <begin position="361"/>
        <end position="370"/>
    </location>
</feature>
<reference evidence="2 3" key="1">
    <citation type="submission" date="2017-12" db="EMBL/GenBank/DDBJ databases">
        <title>Sequencing, de novo assembly and annotation of complete genome of a new Thraustochytrid species, strain FCC1311.</title>
        <authorList>
            <person name="Sedici K."/>
            <person name="Godart F."/>
            <person name="Aiese Cigliano R."/>
            <person name="Sanseverino W."/>
            <person name="Barakat M."/>
            <person name="Ortet P."/>
            <person name="Marechal E."/>
            <person name="Cagnac O."/>
            <person name="Amato A."/>
        </authorList>
    </citation>
    <scope>NUCLEOTIDE SEQUENCE [LARGE SCALE GENOMIC DNA]</scope>
</reference>
<comment type="caution">
    <text evidence="2">The sequence shown here is derived from an EMBL/GenBank/DDBJ whole genome shotgun (WGS) entry which is preliminary data.</text>
</comment>
<keyword evidence="3" id="KW-1185">Reference proteome</keyword>